<reference evidence="5" key="2">
    <citation type="submission" date="2022-10" db="EMBL/GenBank/DDBJ databases">
        <authorList>
            <consortium name="ENA_rothamsted_submissions"/>
            <consortium name="culmorum"/>
            <person name="King R."/>
        </authorList>
    </citation>
    <scope>NUCLEOTIDE SEQUENCE</scope>
</reference>
<dbReference type="InterPro" id="IPR046450">
    <property type="entry name" value="PA_dom_sf"/>
</dbReference>
<feature type="chain" id="PRO_5040392514" description="PA domain-containing protein" evidence="3">
    <location>
        <begin position="25"/>
        <end position="208"/>
    </location>
</feature>
<feature type="signal peptide" evidence="3">
    <location>
        <begin position="1"/>
        <end position="24"/>
    </location>
</feature>
<proteinExistence type="predicted"/>
<keyword evidence="2" id="KW-0325">Glycoprotein</keyword>
<protein>
    <recommendedName>
        <fullName evidence="4">PA domain-containing protein</fullName>
    </recommendedName>
</protein>
<feature type="domain" description="PA" evidence="4">
    <location>
        <begin position="87"/>
        <end position="171"/>
    </location>
</feature>
<evidence type="ECO:0000256" key="3">
    <source>
        <dbReference type="SAM" id="SignalP"/>
    </source>
</evidence>
<keyword evidence="6" id="KW-1185">Reference proteome</keyword>
<evidence type="ECO:0000256" key="1">
    <source>
        <dbReference type="ARBA" id="ARBA00022729"/>
    </source>
</evidence>
<reference evidence="5" key="1">
    <citation type="submission" date="2021-12" db="EMBL/GenBank/DDBJ databases">
        <authorList>
            <person name="King R."/>
        </authorList>
    </citation>
    <scope>NUCLEOTIDE SEQUENCE</scope>
</reference>
<dbReference type="PANTHER" id="PTHR22702:SF1">
    <property type="entry name" value="PROTEASE-ASSOCIATED DOMAIN-CONTAINING PROTEIN 1"/>
    <property type="match status" value="1"/>
</dbReference>
<name>A0A9N9R1Y1_9NEOP</name>
<evidence type="ECO:0000256" key="2">
    <source>
        <dbReference type="ARBA" id="ARBA00023180"/>
    </source>
</evidence>
<gene>
    <name evidence="5" type="ORF">DIATSA_LOCUS5661</name>
</gene>
<accession>A0A9N9R1Y1</accession>
<evidence type="ECO:0000259" key="4">
    <source>
        <dbReference type="Pfam" id="PF02225"/>
    </source>
</evidence>
<dbReference type="InterPro" id="IPR003137">
    <property type="entry name" value="PA_domain"/>
</dbReference>
<dbReference type="EMBL" id="OU893349">
    <property type="protein sequence ID" value="CAG9787804.1"/>
    <property type="molecule type" value="Genomic_DNA"/>
</dbReference>
<evidence type="ECO:0000313" key="6">
    <source>
        <dbReference type="Proteomes" id="UP001153714"/>
    </source>
</evidence>
<dbReference type="PANTHER" id="PTHR22702">
    <property type="entry name" value="PROTEASE-ASSOCIATED DOMAIN-CONTAINING PROTEIN"/>
    <property type="match status" value="1"/>
</dbReference>
<dbReference type="Proteomes" id="UP001153714">
    <property type="component" value="Chromosome 18"/>
</dbReference>
<organism evidence="5 6">
    <name type="scientific">Diatraea saccharalis</name>
    <name type="common">sugarcane borer</name>
    <dbReference type="NCBI Taxonomy" id="40085"/>
    <lineage>
        <taxon>Eukaryota</taxon>
        <taxon>Metazoa</taxon>
        <taxon>Ecdysozoa</taxon>
        <taxon>Arthropoda</taxon>
        <taxon>Hexapoda</taxon>
        <taxon>Insecta</taxon>
        <taxon>Pterygota</taxon>
        <taxon>Neoptera</taxon>
        <taxon>Endopterygota</taxon>
        <taxon>Lepidoptera</taxon>
        <taxon>Glossata</taxon>
        <taxon>Ditrysia</taxon>
        <taxon>Pyraloidea</taxon>
        <taxon>Crambidae</taxon>
        <taxon>Crambinae</taxon>
        <taxon>Diatraea</taxon>
    </lineage>
</organism>
<dbReference type="SUPFAM" id="SSF52025">
    <property type="entry name" value="PA domain"/>
    <property type="match status" value="1"/>
</dbReference>
<keyword evidence="1 3" id="KW-0732">Signal</keyword>
<dbReference type="Gene3D" id="3.50.30.30">
    <property type="match status" value="1"/>
</dbReference>
<dbReference type="OrthoDB" id="206201at2759"/>
<evidence type="ECO:0000313" key="5">
    <source>
        <dbReference type="EMBL" id="CAG9787804.1"/>
    </source>
</evidence>
<sequence>MCLKHRILILSCFQILILAPTALPGANDLHFYDGTSAADIISGDVFFEIVDPPELRYSYRIRPAKDFGATFNDSLFFHEALLVPTIPLHSCSDIVNQEDIVGHIALSERGECSFVYKAAKAQQAGARAIIITEFIDKGDDSLDHLIEMVDDKMELDVNIPAAFLLGRSGATILRTLKRLHRRAAVINLPVNMTHKPINKMNQPPWIAW</sequence>
<dbReference type="Pfam" id="PF02225">
    <property type="entry name" value="PA"/>
    <property type="match status" value="1"/>
</dbReference>
<dbReference type="AlphaFoldDB" id="A0A9N9R1Y1"/>